<dbReference type="EMBL" id="PZQS01000009">
    <property type="protein sequence ID" value="PVD24921.1"/>
    <property type="molecule type" value="Genomic_DNA"/>
</dbReference>
<dbReference type="Proteomes" id="UP000245119">
    <property type="component" value="Linkage Group LG9"/>
</dbReference>
<dbReference type="AlphaFoldDB" id="A0A2T7NUS9"/>
<evidence type="ECO:0000256" key="1">
    <source>
        <dbReference type="SAM" id="MobiDB-lite"/>
    </source>
</evidence>
<gene>
    <name evidence="2" type="ORF">C0Q70_15414</name>
</gene>
<proteinExistence type="predicted"/>
<evidence type="ECO:0000313" key="2">
    <source>
        <dbReference type="EMBL" id="PVD24921.1"/>
    </source>
</evidence>
<keyword evidence="3" id="KW-1185">Reference proteome</keyword>
<accession>A0A2T7NUS9</accession>
<organism evidence="2 3">
    <name type="scientific">Pomacea canaliculata</name>
    <name type="common">Golden apple snail</name>
    <dbReference type="NCBI Taxonomy" id="400727"/>
    <lineage>
        <taxon>Eukaryota</taxon>
        <taxon>Metazoa</taxon>
        <taxon>Spiralia</taxon>
        <taxon>Lophotrochozoa</taxon>
        <taxon>Mollusca</taxon>
        <taxon>Gastropoda</taxon>
        <taxon>Caenogastropoda</taxon>
        <taxon>Architaenioglossa</taxon>
        <taxon>Ampullarioidea</taxon>
        <taxon>Ampullariidae</taxon>
        <taxon>Pomacea</taxon>
    </lineage>
</organism>
<feature type="compositionally biased region" description="Polar residues" evidence="1">
    <location>
        <begin position="211"/>
        <end position="225"/>
    </location>
</feature>
<evidence type="ECO:0000313" key="3">
    <source>
        <dbReference type="Proteomes" id="UP000245119"/>
    </source>
</evidence>
<feature type="region of interest" description="Disordered" evidence="1">
    <location>
        <begin position="203"/>
        <end position="225"/>
    </location>
</feature>
<comment type="caution">
    <text evidence="2">The sequence shown here is derived from an EMBL/GenBank/DDBJ whole genome shotgun (WGS) entry which is preliminary data.</text>
</comment>
<reference evidence="2 3" key="1">
    <citation type="submission" date="2018-04" db="EMBL/GenBank/DDBJ databases">
        <title>The genome of golden apple snail Pomacea canaliculata provides insight into stress tolerance and invasive adaptation.</title>
        <authorList>
            <person name="Liu C."/>
            <person name="Liu B."/>
            <person name="Ren Y."/>
            <person name="Zhang Y."/>
            <person name="Wang H."/>
            <person name="Li S."/>
            <person name="Jiang F."/>
            <person name="Yin L."/>
            <person name="Zhang G."/>
            <person name="Qian W."/>
            <person name="Fan W."/>
        </authorList>
    </citation>
    <scope>NUCLEOTIDE SEQUENCE [LARGE SCALE GENOMIC DNA]</scope>
    <source>
        <strain evidence="2">SZHN2017</strain>
        <tissue evidence="2">Muscle</tissue>
    </source>
</reference>
<name>A0A2T7NUS9_POMCA</name>
<protein>
    <submittedName>
        <fullName evidence="2">Uncharacterized protein</fullName>
    </submittedName>
</protein>
<sequence length="334" mass="36231">MAADAYLCCFAHGPAAFSSVTLRRSISTSASKRRNLRVSSSDVTDDNDNKSFSVVRLTSEEAMTITLYNNISSKATRIITAIYNIDVVNNSYRTDYKKRRWKREEKTMLFVVSVAVLLRHDFTWAVGSTSMSGDEAKPMETMIDVCTGLPDILGADFSGCSPPIPSHSCCECADVRTMLFVVSVAVLLRHDFTWAVGSTSMSGDEAKPMETMSQLDATSGTDSTLDSPQHCHHLLIGEIETMYGILVTTIDGAPPHPGSMICPVGAELSGPNHFSPCRYRYGNGNTLPPVSLGQIILEVEGEFVLSELFELSDFSEIALEGGSDAGGLVGLTKW</sequence>